<dbReference type="InterPro" id="IPR039426">
    <property type="entry name" value="TonB-dep_rcpt-like"/>
</dbReference>
<keyword evidence="10" id="KW-1185">Reference proteome</keyword>
<protein>
    <submittedName>
        <fullName evidence="9">SusC/RagA family TonB-linked outer membrane protein</fullName>
    </submittedName>
</protein>
<dbReference type="InterPro" id="IPR008969">
    <property type="entry name" value="CarboxyPept-like_regulatory"/>
</dbReference>
<comment type="caution">
    <text evidence="9">The sequence shown here is derived from an EMBL/GenBank/DDBJ whole genome shotgun (WGS) entry which is preliminary data.</text>
</comment>
<keyword evidence="4 7" id="KW-0812">Transmembrane</keyword>
<name>A0ABP7YD22_9SPHI</name>
<comment type="subcellular location">
    <subcellularLocation>
        <location evidence="1 7">Cell outer membrane</location>
        <topology evidence="1 7">Multi-pass membrane protein</topology>
    </subcellularLocation>
</comment>
<sequence length="1013" mass="110931">MSGTVSDQETRKPIPGATVTVPSTRIATMTDGSGRFTISVPTNSNSIQVTSVGYSPKVISVSNLRGERLDIYLETSNNVLDEVVVTGGGLVAKRKEVGNASTTIKSEVITQGKSSNFASALSGKVPGLQVNAVNGGVNPNYRLVLRGQRSITGNNQALLVLDNIIVPNSMLGNLNPEDIENIEVLNGAGAAAAYGSDASNGAIVITTKRGKPGVTSIKASHTSTVEAVSYLPQIQNRFGSGTTPDAVKTYTPYENQQYGPEFDGSMVEIGKPLFDGSIQTIPYSARNDKYEFWQNGLANQSDISVTSGDDKSTYYISGQFFAQSGVLPKDLYKRASIRANGSRNIYKNFRANYNANYIQNWYDLTTASGSMYNEILQTPAHVPLTQYKDWKNDPYANPNGYYNDYYDNPYFSLENWRSKTRNEYFQGNVQLEWNPIKNASVTYRIGISSQNAQNKSYNGAFRFTEYTKNISSSKGDYAANVSDSKSTSIQLLSELALGYKGNITSDITYNLTALGSIRENNYKGLNVGGANLVIDDLFNISNSSLNPTASESNTRSRQVALAGDARFGYKDFLFLHFTGRNDWRSILAKEFRSFFYPSVDFSFIASDAIPALKAQKWMTSLKIRGGYAYVGNVNLSPYALSTTFGQAAGYPYNGVSAFTIGGTMVADDLKPEITKGPEAGFDLEMYNGRVSVGTTWYKTNTFNQTFSVSVSQASGYTSLRTNVGEVSNEGIESYLRVTPISNLNGWTLTLGTNYAYNKNNVISLSDQSDIFVLDAGTGNRIVAKVGNPFPYLEVTKYKRDDQGRIIVNPNSGFPSFDGTNYAGVGITNPPHVLGADMELRYKRFRFTSLFEYRTGNFIANRVTTAFDFSGSGIRTTWFNRERFVIPNSSYLDPATNQYVENTNITTRTGGADFWTSGNYNTGVGENYVHSAAFWKWREATLSYDVPQTLLKGFAKGATISVQGRNLLLFVPKTNLYTDPEYSSAGSTSNAVGFATISLTPPARYFGGTISVNF</sequence>
<evidence type="ECO:0000313" key="10">
    <source>
        <dbReference type="Proteomes" id="UP001500101"/>
    </source>
</evidence>
<dbReference type="SUPFAM" id="SSF56935">
    <property type="entry name" value="Porins"/>
    <property type="match status" value="1"/>
</dbReference>
<dbReference type="NCBIfam" id="TIGR04056">
    <property type="entry name" value="OMP_RagA_SusC"/>
    <property type="match status" value="1"/>
</dbReference>
<evidence type="ECO:0000256" key="7">
    <source>
        <dbReference type="PROSITE-ProRule" id="PRU01360"/>
    </source>
</evidence>
<evidence type="ECO:0000256" key="6">
    <source>
        <dbReference type="ARBA" id="ARBA00023237"/>
    </source>
</evidence>
<accession>A0ABP7YD22</accession>
<keyword evidence="2 7" id="KW-0813">Transport</keyword>
<dbReference type="Pfam" id="PF13715">
    <property type="entry name" value="CarbopepD_reg_2"/>
    <property type="match status" value="1"/>
</dbReference>
<dbReference type="Gene3D" id="2.170.130.10">
    <property type="entry name" value="TonB-dependent receptor, plug domain"/>
    <property type="match status" value="1"/>
</dbReference>
<dbReference type="InterPro" id="IPR036942">
    <property type="entry name" value="Beta-barrel_TonB_sf"/>
</dbReference>
<dbReference type="Proteomes" id="UP001500101">
    <property type="component" value="Unassembled WGS sequence"/>
</dbReference>
<proteinExistence type="inferred from homology"/>
<gene>
    <name evidence="9" type="ORF">GCM10022216_07080</name>
</gene>
<evidence type="ECO:0000256" key="1">
    <source>
        <dbReference type="ARBA" id="ARBA00004571"/>
    </source>
</evidence>
<evidence type="ECO:0000313" key="9">
    <source>
        <dbReference type="EMBL" id="GAA4134267.1"/>
    </source>
</evidence>
<evidence type="ECO:0000256" key="5">
    <source>
        <dbReference type="ARBA" id="ARBA00023136"/>
    </source>
</evidence>
<dbReference type="InterPro" id="IPR012910">
    <property type="entry name" value="Plug_dom"/>
</dbReference>
<evidence type="ECO:0000256" key="4">
    <source>
        <dbReference type="ARBA" id="ARBA00022692"/>
    </source>
</evidence>
<organism evidence="9 10">
    <name type="scientific">Sphingobacterium kyonggiense</name>
    <dbReference type="NCBI Taxonomy" id="714075"/>
    <lineage>
        <taxon>Bacteria</taxon>
        <taxon>Pseudomonadati</taxon>
        <taxon>Bacteroidota</taxon>
        <taxon>Sphingobacteriia</taxon>
        <taxon>Sphingobacteriales</taxon>
        <taxon>Sphingobacteriaceae</taxon>
        <taxon>Sphingobacterium</taxon>
    </lineage>
</organism>
<reference evidence="10" key="1">
    <citation type="journal article" date="2019" name="Int. J. Syst. Evol. Microbiol.">
        <title>The Global Catalogue of Microorganisms (GCM) 10K type strain sequencing project: providing services to taxonomists for standard genome sequencing and annotation.</title>
        <authorList>
            <consortium name="The Broad Institute Genomics Platform"/>
            <consortium name="The Broad Institute Genome Sequencing Center for Infectious Disease"/>
            <person name="Wu L."/>
            <person name="Ma J."/>
        </authorList>
    </citation>
    <scope>NUCLEOTIDE SEQUENCE [LARGE SCALE GENOMIC DNA]</scope>
    <source>
        <strain evidence="10">JCM 16704</strain>
    </source>
</reference>
<feature type="domain" description="TonB-dependent receptor plug" evidence="8">
    <location>
        <begin position="95"/>
        <end position="202"/>
    </location>
</feature>
<evidence type="ECO:0000256" key="3">
    <source>
        <dbReference type="ARBA" id="ARBA00022452"/>
    </source>
</evidence>
<dbReference type="InterPro" id="IPR023996">
    <property type="entry name" value="TonB-dep_OMP_SusC/RagA"/>
</dbReference>
<dbReference type="SUPFAM" id="SSF49464">
    <property type="entry name" value="Carboxypeptidase regulatory domain-like"/>
    <property type="match status" value="1"/>
</dbReference>
<dbReference type="Pfam" id="PF07715">
    <property type="entry name" value="Plug"/>
    <property type="match status" value="1"/>
</dbReference>
<evidence type="ECO:0000259" key="8">
    <source>
        <dbReference type="Pfam" id="PF07715"/>
    </source>
</evidence>
<dbReference type="InterPro" id="IPR037066">
    <property type="entry name" value="Plug_dom_sf"/>
</dbReference>
<dbReference type="Gene3D" id="2.60.40.1120">
    <property type="entry name" value="Carboxypeptidase-like, regulatory domain"/>
    <property type="match status" value="1"/>
</dbReference>
<evidence type="ECO:0000256" key="2">
    <source>
        <dbReference type="ARBA" id="ARBA00022448"/>
    </source>
</evidence>
<dbReference type="Gene3D" id="2.40.170.20">
    <property type="entry name" value="TonB-dependent receptor, beta-barrel domain"/>
    <property type="match status" value="1"/>
</dbReference>
<dbReference type="PROSITE" id="PS52016">
    <property type="entry name" value="TONB_DEPENDENT_REC_3"/>
    <property type="match status" value="1"/>
</dbReference>
<keyword evidence="5 7" id="KW-0472">Membrane</keyword>
<keyword evidence="6 7" id="KW-0998">Cell outer membrane</keyword>
<comment type="similarity">
    <text evidence="7">Belongs to the TonB-dependent receptor family.</text>
</comment>
<keyword evidence="3 7" id="KW-1134">Transmembrane beta strand</keyword>
<dbReference type="EMBL" id="BAAAZI010000004">
    <property type="protein sequence ID" value="GAA4134267.1"/>
    <property type="molecule type" value="Genomic_DNA"/>
</dbReference>